<evidence type="ECO:0000259" key="8">
    <source>
        <dbReference type="PROSITE" id="PS50112"/>
    </source>
</evidence>
<name>A0A126X3C7_9BRYO</name>
<feature type="domain" description="PAS" evidence="8">
    <location>
        <begin position="60"/>
        <end position="133"/>
    </location>
</feature>
<keyword evidence="5" id="KW-0157">Chromophore</keyword>
<evidence type="ECO:0000256" key="6">
    <source>
        <dbReference type="ARBA" id="ARBA00023170"/>
    </source>
</evidence>
<dbReference type="AlphaFoldDB" id="A0A126X3C7"/>
<keyword evidence="3" id="KW-0285">Flavoprotein</keyword>
<organism evidence="10">
    <name type="scientific">Andreaea rupestris</name>
    <dbReference type="NCBI Taxonomy" id="13797"/>
    <lineage>
        <taxon>Eukaryota</taxon>
        <taxon>Viridiplantae</taxon>
        <taxon>Streptophyta</taxon>
        <taxon>Embryophyta</taxon>
        <taxon>Bryophyta</taxon>
        <taxon>Andreaeophytina</taxon>
        <taxon>Andreaeopsida</taxon>
        <taxon>Andreaeales</taxon>
        <taxon>Andreaeaceae</taxon>
        <taxon>Andreaea</taxon>
    </lineage>
</organism>
<dbReference type="PROSITE" id="PS50112">
    <property type="entry name" value="PAS"/>
    <property type="match status" value="2"/>
</dbReference>
<dbReference type="InterPro" id="IPR035965">
    <property type="entry name" value="PAS-like_dom_sf"/>
</dbReference>
<dbReference type="GO" id="GO:0009881">
    <property type="term" value="F:photoreceptor activity"/>
    <property type="evidence" value="ECO:0007669"/>
    <property type="project" value="UniProtKB-KW"/>
</dbReference>
<dbReference type="Pfam" id="PF13426">
    <property type="entry name" value="PAS_9"/>
    <property type="match status" value="2"/>
</dbReference>
<dbReference type="InterPro" id="IPR000700">
    <property type="entry name" value="PAS-assoc_C"/>
</dbReference>
<evidence type="ECO:0000313" key="10">
    <source>
        <dbReference type="EMBL" id="AML79184.1"/>
    </source>
</evidence>
<dbReference type="CDD" id="cd00130">
    <property type="entry name" value="PAS"/>
    <property type="match status" value="2"/>
</dbReference>
<evidence type="ECO:0000256" key="4">
    <source>
        <dbReference type="ARBA" id="ARBA00022643"/>
    </source>
</evidence>
<dbReference type="SMART" id="SM00086">
    <property type="entry name" value="PAC"/>
    <property type="match status" value="2"/>
</dbReference>
<dbReference type="SMART" id="SM00091">
    <property type="entry name" value="PAS"/>
    <property type="match status" value="2"/>
</dbReference>
<evidence type="ECO:0000256" key="2">
    <source>
        <dbReference type="ARBA" id="ARBA00022606"/>
    </source>
</evidence>
<proteinExistence type="evidence at transcript level"/>
<dbReference type="NCBIfam" id="TIGR00229">
    <property type="entry name" value="sensory_box"/>
    <property type="match status" value="2"/>
</dbReference>
<feature type="region of interest" description="Disordered" evidence="7">
    <location>
        <begin position="1"/>
        <end position="25"/>
    </location>
</feature>
<feature type="compositionally biased region" description="Basic and acidic residues" evidence="7">
    <location>
        <begin position="15"/>
        <end position="25"/>
    </location>
</feature>
<dbReference type="InterPro" id="IPR000014">
    <property type="entry name" value="PAS"/>
</dbReference>
<dbReference type="FunFam" id="3.30.450.20:FF:000211">
    <property type="entry name" value="Protein TWIN LOV 1"/>
    <property type="match status" value="1"/>
</dbReference>
<dbReference type="PANTHER" id="PTHR47429:SF2">
    <property type="entry name" value="PROTEIN TWIN LOV 1"/>
    <property type="match status" value="1"/>
</dbReference>
<dbReference type="PANTHER" id="PTHR47429">
    <property type="entry name" value="PROTEIN TWIN LOV 1"/>
    <property type="match status" value="1"/>
</dbReference>
<accession>A0A126X3C7</accession>
<keyword evidence="2" id="KW-0716">Sensory transduction</keyword>
<evidence type="ECO:0000256" key="3">
    <source>
        <dbReference type="ARBA" id="ARBA00022630"/>
    </source>
</evidence>
<evidence type="ECO:0000259" key="9">
    <source>
        <dbReference type="PROSITE" id="PS50113"/>
    </source>
</evidence>
<evidence type="ECO:0000256" key="5">
    <source>
        <dbReference type="ARBA" id="ARBA00022991"/>
    </source>
</evidence>
<keyword evidence="1" id="KW-0600">Photoreceptor protein</keyword>
<dbReference type="InterPro" id="IPR001610">
    <property type="entry name" value="PAC"/>
</dbReference>
<dbReference type="GO" id="GO:0009637">
    <property type="term" value="P:response to blue light"/>
    <property type="evidence" value="ECO:0007669"/>
    <property type="project" value="UniProtKB-ARBA"/>
</dbReference>
<dbReference type="GO" id="GO:0005634">
    <property type="term" value="C:nucleus"/>
    <property type="evidence" value="ECO:0007669"/>
    <property type="project" value="TreeGrafter"/>
</dbReference>
<keyword evidence="4" id="KW-0288">FMN</keyword>
<dbReference type="Gene3D" id="3.30.450.20">
    <property type="entry name" value="PAS domain"/>
    <property type="match status" value="2"/>
</dbReference>
<keyword evidence="6" id="KW-0675">Receptor</keyword>
<dbReference type="PROSITE" id="PS50113">
    <property type="entry name" value="PAC"/>
    <property type="match status" value="1"/>
</dbReference>
<feature type="region of interest" description="Disordered" evidence="7">
    <location>
        <begin position="215"/>
        <end position="253"/>
    </location>
</feature>
<evidence type="ECO:0000256" key="1">
    <source>
        <dbReference type="ARBA" id="ARBA00022543"/>
    </source>
</evidence>
<reference evidence="10" key="1">
    <citation type="journal article" date="2016" name="Proc. Natl. Acad. Sci. U.S.A.">
        <title>Functional and topological diversity of LOV domain photoreceptors.</title>
        <authorList>
            <person name="Glantz S.T."/>
            <person name="Carpenter E.J."/>
            <person name="Melkonian M."/>
            <person name="Gardner K.H."/>
            <person name="Boyden E.S."/>
            <person name="Wong G.K."/>
            <person name="Chow B.Y."/>
        </authorList>
    </citation>
    <scope>NUCLEOTIDE SEQUENCE</scope>
    <source>
        <strain evidence="10">WOGB_2095519</strain>
    </source>
</reference>
<feature type="domain" description="PAC" evidence="9">
    <location>
        <begin position="392"/>
        <end position="446"/>
    </location>
</feature>
<sequence length="479" mass="52703">MSVVTLEPVAQQLDRSSDKNLPDSENRMVFEKPKMGTNSVSEKRKNKKWEELVKSISRSYNEKVSQALQQHEYNFVMTDPRLPDHPIVYASEGFCKMSGYKRDEVLGRNCRFLQGPDTDRRTVLEIRDAIREERPCQVRILNYTKQGDSFWNLFHLAPVYSGEDGRVIHFVGVQTPIQSNLATTSAAAVMSDLTKEATTVTEQVNAVLREQVADLTEPGSIHEAGSRVEKDLNAASEDNDDTEGSNSGPKVEEGAVDVHLVGGAEEEDISTVNEQDKLKAATAVGSVMCELTGCSKIKGALVQHRRVGLSESAAGGVVCSSLMISLTRIQQSFVLADPNLPDLPIVHASDVFCELTGYKREEVVGRNCRFMQGPDTDPTAVQQIREAIEGERACTVRILNYRKDKTPFWNHLHVAPVRSAQGKVAFYVGVQLDVTAADVGGDQEKGMSPYAKQLGAVGVVRVAVRSLQGSGLRRTLKKL</sequence>
<dbReference type="EMBL" id="KU701604">
    <property type="protein sequence ID" value="AML79184.1"/>
    <property type="molecule type" value="mRNA"/>
</dbReference>
<evidence type="ECO:0000256" key="7">
    <source>
        <dbReference type="SAM" id="MobiDB-lite"/>
    </source>
</evidence>
<feature type="domain" description="PAS" evidence="8">
    <location>
        <begin position="345"/>
        <end position="391"/>
    </location>
</feature>
<protein>
    <submittedName>
        <fullName evidence="10">Putative LOV domain-containing protein</fullName>
    </submittedName>
</protein>
<dbReference type="SUPFAM" id="SSF55785">
    <property type="entry name" value="PYP-like sensor domain (PAS domain)"/>
    <property type="match status" value="2"/>
</dbReference>